<dbReference type="PANTHER" id="PTHR11521:SF6">
    <property type="entry name" value="TROPONIN T, SLOW SKELETAL MUSCLE"/>
    <property type="match status" value="1"/>
</dbReference>
<proteinExistence type="inferred from homology"/>
<dbReference type="AlphaFoldDB" id="A0AAY5L4R1"/>
<dbReference type="InterPro" id="IPR038077">
    <property type="entry name" value="Troponin_sf"/>
</dbReference>
<reference evidence="9" key="2">
    <citation type="submission" date="2025-08" db="UniProtKB">
        <authorList>
            <consortium name="Ensembl"/>
        </authorList>
    </citation>
    <scope>IDENTIFICATION</scope>
</reference>
<dbReference type="GO" id="GO:0031444">
    <property type="term" value="P:slow-twitch skeletal muscle fiber contraction"/>
    <property type="evidence" value="ECO:0007669"/>
    <property type="project" value="TreeGrafter"/>
</dbReference>
<keyword evidence="10" id="KW-1185">Reference proteome</keyword>
<comment type="similarity">
    <text evidence="2">Belongs to the troponin T family.</text>
</comment>
<dbReference type="Proteomes" id="UP000265140">
    <property type="component" value="Chromosome 5"/>
</dbReference>
<dbReference type="GO" id="GO:0005523">
    <property type="term" value="F:tropomyosin binding"/>
    <property type="evidence" value="ECO:0007669"/>
    <property type="project" value="TreeGrafter"/>
</dbReference>
<dbReference type="GeneTree" id="ENSGT00940000160609"/>
<accession>A0AAY5L4R1</accession>
<evidence type="ECO:0000256" key="1">
    <source>
        <dbReference type="ARBA" id="ARBA00003363"/>
    </source>
</evidence>
<evidence type="ECO:0000256" key="5">
    <source>
        <dbReference type="ARBA" id="ARBA00040072"/>
    </source>
</evidence>
<keyword evidence="4" id="KW-0514">Muscle protein</keyword>
<feature type="region of interest" description="Disordered" evidence="8">
    <location>
        <begin position="153"/>
        <end position="198"/>
    </location>
</feature>
<dbReference type="Gene3D" id="1.20.5.350">
    <property type="match status" value="1"/>
</dbReference>
<evidence type="ECO:0000256" key="8">
    <source>
        <dbReference type="SAM" id="MobiDB-lite"/>
    </source>
</evidence>
<feature type="compositionally biased region" description="Acidic residues" evidence="8">
    <location>
        <begin position="72"/>
        <end position="83"/>
    </location>
</feature>
<dbReference type="Ensembl" id="ENSELUT00000110897.1">
    <property type="protein sequence ID" value="ENSELUP00000096293.1"/>
    <property type="gene ID" value="ENSELUG00000007193.3"/>
</dbReference>
<reference evidence="9" key="3">
    <citation type="submission" date="2025-09" db="UniProtKB">
        <authorList>
            <consortium name="Ensembl"/>
        </authorList>
    </citation>
    <scope>IDENTIFICATION</scope>
</reference>
<sequence>MPVSYPGQPDPVVPSVNLSPSIPDHYVSANGLPLTSPKMPDPKDSLLSLFTVDKIMSFCLPPVVATNMNEIEEENEDQQEEEEERPKHKPTISQIAAPKLPEGDRVDFDDIHRKRMEKDLLELQTLIDVHFDQRKKEEEELIGLKDRIENRRSERAEQQRVRAEKERDRQTRIAEERQRKEDEEAKKRAEDDAKKKKVLSNMGAHFGGFLAKAEQRRGKRQTGREIKKKTLAERRKPLAIDNLREEALRDRAIELWNWIYHLESEKFDLTEKMKRQKYEINVLLNRISHAQKFKKVHGKGKVGGRWK</sequence>
<comment type="function">
    <text evidence="1">Troponin T is the tropomyosin-binding subunit of troponin, the thin filament regulatory complex which confers calcium-sensitivity to striated muscle actomyosin ATPase activity.</text>
</comment>
<dbReference type="GO" id="GO:0031014">
    <property type="term" value="F:troponin T binding"/>
    <property type="evidence" value="ECO:0007669"/>
    <property type="project" value="TreeGrafter"/>
</dbReference>
<comment type="subunit">
    <text evidence="7">Interacts with TPM3.</text>
</comment>
<dbReference type="InterPro" id="IPR001978">
    <property type="entry name" value="Troponin"/>
</dbReference>
<dbReference type="GO" id="GO:0005861">
    <property type="term" value="C:troponin complex"/>
    <property type="evidence" value="ECO:0007669"/>
    <property type="project" value="InterPro"/>
</dbReference>
<feature type="compositionally biased region" description="Basic and acidic residues" evidence="8">
    <location>
        <begin position="153"/>
        <end position="194"/>
    </location>
</feature>
<dbReference type="FunFam" id="1.20.5.350:FF:000001">
    <property type="entry name" value="Troponin T, fast skeletal muscle"/>
    <property type="match status" value="1"/>
</dbReference>
<dbReference type="SUPFAM" id="SSF90250">
    <property type="entry name" value="Troponin coil-coiled subunits"/>
    <property type="match status" value="1"/>
</dbReference>
<protein>
    <recommendedName>
        <fullName evidence="5">Troponin T, slow skeletal muscle</fullName>
    </recommendedName>
    <alternativeName>
        <fullName evidence="6">Slow skeletal muscle troponin T</fullName>
    </alternativeName>
</protein>
<dbReference type="Pfam" id="PF00992">
    <property type="entry name" value="Troponin"/>
    <property type="match status" value="1"/>
</dbReference>
<evidence type="ECO:0000313" key="9">
    <source>
        <dbReference type="Ensembl" id="ENSELUP00000096293.1"/>
    </source>
</evidence>
<feature type="region of interest" description="Disordered" evidence="8">
    <location>
        <begin position="72"/>
        <end position="94"/>
    </location>
</feature>
<dbReference type="PANTHER" id="PTHR11521">
    <property type="entry name" value="TROPONIN T"/>
    <property type="match status" value="1"/>
</dbReference>
<evidence type="ECO:0000256" key="3">
    <source>
        <dbReference type="ARBA" id="ARBA00022553"/>
    </source>
</evidence>
<reference evidence="9 10" key="1">
    <citation type="submission" date="2020-02" db="EMBL/GenBank/DDBJ databases">
        <title>Esox lucius (northern pike) genome, fEsoLuc1, primary haplotype.</title>
        <authorList>
            <person name="Myers G."/>
            <person name="Karagic N."/>
            <person name="Meyer A."/>
            <person name="Pippel M."/>
            <person name="Reichard M."/>
            <person name="Winkler S."/>
            <person name="Tracey A."/>
            <person name="Sims Y."/>
            <person name="Howe K."/>
            <person name="Rhie A."/>
            <person name="Formenti G."/>
            <person name="Durbin R."/>
            <person name="Fedrigo O."/>
            <person name="Jarvis E.D."/>
        </authorList>
    </citation>
    <scope>NUCLEOTIDE SEQUENCE [LARGE SCALE GENOMIC DNA]</scope>
</reference>
<dbReference type="InterPro" id="IPR027707">
    <property type="entry name" value="TNNT"/>
</dbReference>
<evidence type="ECO:0000313" key="10">
    <source>
        <dbReference type="Proteomes" id="UP000265140"/>
    </source>
</evidence>
<keyword evidence="3" id="KW-0597">Phosphoprotein</keyword>
<dbReference type="GO" id="GO:0006937">
    <property type="term" value="P:regulation of muscle contraction"/>
    <property type="evidence" value="ECO:0007669"/>
    <property type="project" value="InterPro"/>
</dbReference>
<organism evidence="9 10">
    <name type="scientific">Esox lucius</name>
    <name type="common">Northern pike</name>
    <dbReference type="NCBI Taxonomy" id="8010"/>
    <lineage>
        <taxon>Eukaryota</taxon>
        <taxon>Metazoa</taxon>
        <taxon>Chordata</taxon>
        <taxon>Craniata</taxon>
        <taxon>Vertebrata</taxon>
        <taxon>Euteleostomi</taxon>
        <taxon>Actinopterygii</taxon>
        <taxon>Neopterygii</taxon>
        <taxon>Teleostei</taxon>
        <taxon>Protacanthopterygii</taxon>
        <taxon>Esociformes</taxon>
        <taxon>Esocidae</taxon>
        <taxon>Esox</taxon>
    </lineage>
</organism>
<feature type="region of interest" description="Disordered" evidence="8">
    <location>
        <begin position="1"/>
        <end position="20"/>
    </location>
</feature>
<evidence type="ECO:0000256" key="2">
    <source>
        <dbReference type="ARBA" id="ARBA00008330"/>
    </source>
</evidence>
<evidence type="ECO:0000256" key="7">
    <source>
        <dbReference type="ARBA" id="ARBA00044035"/>
    </source>
</evidence>
<name>A0AAY5L4R1_ESOLU</name>
<dbReference type="GO" id="GO:0045214">
    <property type="term" value="P:sarcomere organization"/>
    <property type="evidence" value="ECO:0007669"/>
    <property type="project" value="TreeGrafter"/>
</dbReference>
<evidence type="ECO:0000256" key="6">
    <source>
        <dbReference type="ARBA" id="ARBA00043016"/>
    </source>
</evidence>
<evidence type="ECO:0000256" key="4">
    <source>
        <dbReference type="ARBA" id="ARBA00023179"/>
    </source>
</evidence>